<organism evidence="10 11">
    <name type="scientific">Phellinidium pouzarii</name>
    <dbReference type="NCBI Taxonomy" id="167371"/>
    <lineage>
        <taxon>Eukaryota</taxon>
        <taxon>Fungi</taxon>
        <taxon>Dikarya</taxon>
        <taxon>Basidiomycota</taxon>
        <taxon>Agaricomycotina</taxon>
        <taxon>Agaricomycetes</taxon>
        <taxon>Hymenochaetales</taxon>
        <taxon>Hymenochaetaceae</taxon>
        <taxon>Phellinidium</taxon>
    </lineage>
</organism>
<comment type="subunit">
    <text evidence="7">Interacts with G-actin; ADP-actin form.</text>
</comment>
<evidence type="ECO:0000259" key="9">
    <source>
        <dbReference type="PROSITE" id="PS51263"/>
    </source>
</evidence>
<evidence type="ECO:0000256" key="3">
    <source>
        <dbReference type="ARBA" id="ARBA00022490"/>
    </source>
</evidence>
<dbReference type="PANTHER" id="PTHR13759:SF1">
    <property type="entry name" value="TWINFILIN"/>
    <property type="match status" value="1"/>
</dbReference>
<dbReference type="GO" id="GO:0030042">
    <property type="term" value="P:actin filament depolymerization"/>
    <property type="evidence" value="ECO:0007669"/>
    <property type="project" value="TreeGrafter"/>
</dbReference>
<evidence type="ECO:0000256" key="4">
    <source>
        <dbReference type="ARBA" id="ARBA00022737"/>
    </source>
</evidence>
<proteinExistence type="inferred from homology"/>
<reference evidence="10 11" key="1">
    <citation type="submission" date="2019-02" db="EMBL/GenBank/DDBJ databases">
        <title>Genome sequencing of the rare red list fungi Phellinidium pouzarii.</title>
        <authorList>
            <person name="Buettner E."/>
            <person name="Kellner H."/>
        </authorList>
    </citation>
    <scope>NUCLEOTIDE SEQUENCE [LARGE SCALE GENOMIC DNA]</scope>
    <source>
        <strain evidence="10 11">DSM 108285</strain>
    </source>
</reference>
<keyword evidence="3" id="KW-0963">Cytoplasm</keyword>
<dbReference type="InterPro" id="IPR029006">
    <property type="entry name" value="ADF-H/Gelsolin-like_dom_sf"/>
</dbReference>
<dbReference type="GO" id="GO:0051016">
    <property type="term" value="P:barbed-end actin filament capping"/>
    <property type="evidence" value="ECO:0007669"/>
    <property type="project" value="TreeGrafter"/>
</dbReference>
<dbReference type="GO" id="GO:0005737">
    <property type="term" value="C:cytoplasm"/>
    <property type="evidence" value="ECO:0007669"/>
    <property type="project" value="TreeGrafter"/>
</dbReference>
<dbReference type="OrthoDB" id="10006997at2759"/>
<dbReference type="PANTHER" id="PTHR13759">
    <property type="entry name" value="TWINFILIN"/>
    <property type="match status" value="1"/>
</dbReference>
<name>A0A4S4L7Y1_9AGAM</name>
<dbReference type="GO" id="GO:0051015">
    <property type="term" value="F:actin filament binding"/>
    <property type="evidence" value="ECO:0007669"/>
    <property type="project" value="TreeGrafter"/>
</dbReference>
<dbReference type="InterPro" id="IPR028458">
    <property type="entry name" value="Twinfilin"/>
</dbReference>
<keyword evidence="11" id="KW-1185">Reference proteome</keyword>
<evidence type="ECO:0000313" key="11">
    <source>
        <dbReference type="Proteomes" id="UP000308199"/>
    </source>
</evidence>
<comment type="similarity">
    <text evidence="2">Belongs to the actin-binding proteins ADF family. Twinfilin subfamily.</text>
</comment>
<dbReference type="Proteomes" id="UP000308199">
    <property type="component" value="Unassembled WGS sequence"/>
</dbReference>
<dbReference type="InterPro" id="IPR002108">
    <property type="entry name" value="ADF-H"/>
</dbReference>
<comment type="caution">
    <text evidence="10">The sequence shown here is derived from an EMBL/GenBank/DDBJ whole genome shotgun (WGS) entry which is preliminary data.</text>
</comment>
<comment type="subcellular location">
    <subcellularLocation>
        <location evidence="1">Cytoplasm</location>
        <location evidence="1">Cytoskeleton</location>
    </subcellularLocation>
</comment>
<evidence type="ECO:0000256" key="6">
    <source>
        <dbReference type="ARBA" id="ARBA00023212"/>
    </source>
</evidence>
<dbReference type="AlphaFoldDB" id="A0A4S4L7Y1"/>
<protein>
    <recommendedName>
        <fullName evidence="9">ADF-H domain-containing protein</fullName>
    </recommendedName>
</protein>
<dbReference type="Pfam" id="PF00241">
    <property type="entry name" value="Cofilin_ADF"/>
    <property type="match status" value="2"/>
</dbReference>
<gene>
    <name evidence="10" type="ORF">EW145_g4563</name>
</gene>
<evidence type="ECO:0000256" key="2">
    <source>
        <dbReference type="ARBA" id="ARBA00009557"/>
    </source>
</evidence>
<dbReference type="CDD" id="cd11285">
    <property type="entry name" value="ADF_Twf-N_like"/>
    <property type="match status" value="1"/>
</dbReference>
<keyword evidence="6" id="KW-0206">Cytoskeleton</keyword>
<dbReference type="SMART" id="SM00102">
    <property type="entry name" value="ADF"/>
    <property type="match status" value="2"/>
</dbReference>
<evidence type="ECO:0000256" key="7">
    <source>
        <dbReference type="ARBA" id="ARBA00038532"/>
    </source>
</evidence>
<dbReference type="PROSITE" id="PS51263">
    <property type="entry name" value="ADF_H"/>
    <property type="match status" value="2"/>
</dbReference>
<dbReference type="SUPFAM" id="SSF55753">
    <property type="entry name" value="Actin depolymerizing proteins"/>
    <property type="match status" value="2"/>
</dbReference>
<evidence type="ECO:0000256" key="5">
    <source>
        <dbReference type="ARBA" id="ARBA00023203"/>
    </source>
</evidence>
<feature type="region of interest" description="Disordered" evidence="8">
    <location>
        <begin position="329"/>
        <end position="353"/>
    </location>
</feature>
<dbReference type="FunFam" id="3.40.20.10:FF:000042">
    <property type="entry name" value="Actin depolymerizing protein"/>
    <property type="match status" value="1"/>
</dbReference>
<dbReference type="GO" id="GO:0003785">
    <property type="term" value="F:actin monomer binding"/>
    <property type="evidence" value="ECO:0007669"/>
    <property type="project" value="TreeGrafter"/>
</dbReference>
<accession>A0A4S4L7Y1</accession>
<feature type="compositionally biased region" description="Gly residues" evidence="8">
    <location>
        <begin position="331"/>
        <end position="340"/>
    </location>
</feature>
<dbReference type="GO" id="GO:0005884">
    <property type="term" value="C:actin filament"/>
    <property type="evidence" value="ECO:0007669"/>
    <property type="project" value="TreeGrafter"/>
</dbReference>
<sequence length="353" mass="37704">MSAASGIDISPELSEAFASAVSGTTVRFLKISIENESLVPNGSVDAESATMEEDLLKLQDLLENDVPAYVLARLDGQNAGWLAITYVPDTANVRRKMLYASTRASLTKSLGSANFTDALFATSKGDLTAESYATHKAHTNAPQPLSARERQIADERAADRRSAGTYEGSSARRNHVGKAVGLKWSDEAEDAVKALGEGKDDTLVLLAIDPTTETLTLSSTAKCAVDKIAASLPKSEPSYAFFAWSHEHGSSPRRDVVFIYTCPSSSPIKNRMMFASGAAAVNFTAKALLKETSASYADRKIETSELSELTEKYLLSQLGLDKTIEKDTDGGAVGKVGGEGRAFARPKGPGRKR</sequence>
<evidence type="ECO:0000313" key="10">
    <source>
        <dbReference type="EMBL" id="THH05760.1"/>
    </source>
</evidence>
<keyword evidence="4" id="KW-0677">Repeat</keyword>
<evidence type="ECO:0000256" key="8">
    <source>
        <dbReference type="SAM" id="MobiDB-lite"/>
    </source>
</evidence>
<keyword evidence="5" id="KW-0009">Actin-binding</keyword>
<dbReference type="Gene3D" id="3.40.20.10">
    <property type="entry name" value="Severin"/>
    <property type="match status" value="2"/>
</dbReference>
<feature type="domain" description="ADF-H" evidence="9">
    <location>
        <begin position="179"/>
        <end position="319"/>
    </location>
</feature>
<dbReference type="EMBL" id="SGPK01000238">
    <property type="protein sequence ID" value="THH05760.1"/>
    <property type="molecule type" value="Genomic_DNA"/>
</dbReference>
<evidence type="ECO:0000256" key="1">
    <source>
        <dbReference type="ARBA" id="ARBA00004245"/>
    </source>
</evidence>
<feature type="domain" description="ADF-H" evidence="9">
    <location>
        <begin position="4"/>
        <end position="137"/>
    </location>
</feature>